<dbReference type="EMBL" id="FMMM01000067">
    <property type="protein sequence ID" value="SCQ23000.1"/>
    <property type="molecule type" value="Genomic_DNA"/>
</dbReference>
<accession>A0A1D3USC8</accession>
<name>A0A1D3USC8_TANFO</name>
<dbReference type="Proteomes" id="UP000182057">
    <property type="component" value="Unassembled WGS sequence"/>
</dbReference>
<evidence type="ECO:0000313" key="1">
    <source>
        <dbReference type="EMBL" id="SCQ23000.1"/>
    </source>
</evidence>
<dbReference type="AlphaFoldDB" id="A0A1D3USC8"/>
<proteinExistence type="predicted"/>
<protein>
    <submittedName>
        <fullName evidence="1">Uncharacterized protein</fullName>
    </submittedName>
</protein>
<sequence>MTLEYICIISLSKLLPYKAPAYNIGNLRKYNIFDRL</sequence>
<reference evidence="1 2" key="1">
    <citation type="submission" date="2016-09" db="EMBL/GenBank/DDBJ databases">
        <authorList>
            <person name="Capua I."/>
            <person name="De Benedictis P."/>
            <person name="Joannis T."/>
            <person name="Lombin L.H."/>
            <person name="Cattoli G."/>
        </authorList>
    </citation>
    <scope>NUCLEOTIDE SEQUENCE [LARGE SCALE GENOMIC DNA]</scope>
    <source>
        <strain evidence="1 2">UB20</strain>
    </source>
</reference>
<organism evidence="1 2">
    <name type="scientific">Tannerella forsythia</name>
    <name type="common">Bacteroides forsythus</name>
    <dbReference type="NCBI Taxonomy" id="28112"/>
    <lineage>
        <taxon>Bacteria</taxon>
        <taxon>Pseudomonadati</taxon>
        <taxon>Bacteroidota</taxon>
        <taxon>Bacteroidia</taxon>
        <taxon>Bacteroidales</taxon>
        <taxon>Tannerellaceae</taxon>
        <taxon>Tannerella</taxon>
    </lineage>
</organism>
<gene>
    <name evidence="1" type="ORF">TFUB20_01917</name>
</gene>
<evidence type="ECO:0000313" key="2">
    <source>
        <dbReference type="Proteomes" id="UP000182057"/>
    </source>
</evidence>